<dbReference type="Proteomes" id="UP000779507">
    <property type="component" value="Unassembled WGS sequence"/>
</dbReference>
<dbReference type="SMART" id="SM00342">
    <property type="entry name" value="HTH_ARAC"/>
    <property type="match status" value="1"/>
</dbReference>
<feature type="domain" description="HTH araC/xylS-type" evidence="4">
    <location>
        <begin position="176"/>
        <end position="257"/>
    </location>
</feature>
<dbReference type="SUPFAM" id="SSF46689">
    <property type="entry name" value="Homeodomain-like"/>
    <property type="match status" value="1"/>
</dbReference>
<keyword evidence="1" id="KW-0805">Transcription regulation</keyword>
<comment type="caution">
    <text evidence="5">The sequence shown here is derived from an EMBL/GenBank/DDBJ whole genome shotgun (WGS) entry which is preliminary data.</text>
</comment>
<dbReference type="InterPro" id="IPR046532">
    <property type="entry name" value="DUF6597"/>
</dbReference>
<evidence type="ECO:0000313" key="6">
    <source>
        <dbReference type="Proteomes" id="UP000779507"/>
    </source>
</evidence>
<dbReference type="InterPro" id="IPR018060">
    <property type="entry name" value="HTH_AraC"/>
</dbReference>
<sequence length="274" mass="29424">MNVQVHQPAPGLRPFFKSYYTIVGLADPVSVPILPCTYTVMQFNFAAPIRLDGPANGSAALAPLMVCGQTARPFAMHFTGEVATLGVMVEPATFRLLFGAAMSDLVDHVFDAAALFGSARARHLHAEMERHCRQPAALVAAFERFWYRTLSAKTSVPTGVAGALAAIRAGGGQQPVGQLAQHLGTGRRTLERRFAEHVGLSPKGWSRLVRFNGALGTLASRPALAQAALESGYYDQAHFQHEFRALAGLTPRQFLAAMRARAPHPLDALASAIL</sequence>
<dbReference type="RefSeq" id="WP_173808252.1">
    <property type="nucleotide sequence ID" value="NZ_JABSNP010000001.1"/>
</dbReference>
<evidence type="ECO:0000256" key="1">
    <source>
        <dbReference type="ARBA" id="ARBA00023015"/>
    </source>
</evidence>
<accession>A0ABX2FK34</accession>
<dbReference type="PANTHER" id="PTHR46796">
    <property type="entry name" value="HTH-TYPE TRANSCRIPTIONAL ACTIVATOR RHAS-RELATED"/>
    <property type="match status" value="1"/>
</dbReference>
<protein>
    <submittedName>
        <fullName evidence="5">AraC-like DNA-binding protein</fullName>
    </submittedName>
</protein>
<reference evidence="5 6" key="1">
    <citation type="submission" date="2020-05" db="EMBL/GenBank/DDBJ databases">
        <title>Genomic Encyclopedia of Type Strains, Phase IV (KMG-V): Genome sequencing to study the core and pangenomes of soil and plant-associated prokaryotes.</title>
        <authorList>
            <person name="Whitman W."/>
        </authorList>
    </citation>
    <scope>NUCLEOTIDE SEQUENCE [LARGE SCALE GENOMIC DNA]</scope>
    <source>
        <strain evidence="5 6">9A</strain>
    </source>
</reference>
<keyword evidence="2" id="KW-0238">DNA-binding</keyword>
<dbReference type="Pfam" id="PF12833">
    <property type="entry name" value="HTH_18"/>
    <property type="match status" value="1"/>
</dbReference>
<proteinExistence type="predicted"/>
<evidence type="ECO:0000256" key="2">
    <source>
        <dbReference type="ARBA" id="ARBA00023125"/>
    </source>
</evidence>
<name>A0ABX2FK34_9BACT</name>
<organism evidence="5 6">
    <name type="scientific">Hymenobacter caeli</name>
    <dbReference type="NCBI Taxonomy" id="2735894"/>
    <lineage>
        <taxon>Bacteria</taxon>
        <taxon>Pseudomonadati</taxon>
        <taxon>Bacteroidota</taxon>
        <taxon>Cytophagia</taxon>
        <taxon>Cytophagales</taxon>
        <taxon>Hymenobacteraceae</taxon>
        <taxon>Hymenobacter</taxon>
    </lineage>
</organism>
<evidence type="ECO:0000256" key="3">
    <source>
        <dbReference type="ARBA" id="ARBA00023163"/>
    </source>
</evidence>
<keyword evidence="6" id="KW-1185">Reference proteome</keyword>
<keyword evidence="3" id="KW-0804">Transcription</keyword>
<dbReference type="InterPro" id="IPR009057">
    <property type="entry name" value="Homeodomain-like_sf"/>
</dbReference>
<dbReference type="Gene3D" id="1.10.10.60">
    <property type="entry name" value="Homeodomain-like"/>
    <property type="match status" value="1"/>
</dbReference>
<dbReference type="PROSITE" id="PS01124">
    <property type="entry name" value="HTH_ARAC_FAMILY_2"/>
    <property type="match status" value="1"/>
</dbReference>
<dbReference type="EMBL" id="JABSNP010000001">
    <property type="protein sequence ID" value="NRT17476.1"/>
    <property type="molecule type" value="Genomic_DNA"/>
</dbReference>
<evidence type="ECO:0000259" key="4">
    <source>
        <dbReference type="PROSITE" id="PS01124"/>
    </source>
</evidence>
<gene>
    <name evidence="5" type="ORF">HNP98_000279</name>
</gene>
<dbReference type="Pfam" id="PF20240">
    <property type="entry name" value="DUF6597"/>
    <property type="match status" value="1"/>
</dbReference>
<dbReference type="InterPro" id="IPR050204">
    <property type="entry name" value="AraC_XylS_family_regulators"/>
</dbReference>
<evidence type="ECO:0000313" key="5">
    <source>
        <dbReference type="EMBL" id="NRT17476.1"/>
    </source>
</evidence>